<dbReference type="AlphaFoldDB" id="A0AAD4ZNS7"/>
<protein>
    <recommendedName>
        <fullName evidence="1">Chromo domain-containing protein</fullName>
    </recommendedName>
</protein>
<dbReference type="EMBL" id="JAJFAZ020000001">
    <property type="protein sequence ID" value="KAI5351517.1"/>
    <property type="molecule type" value="Genomic_DNA"/>
</dbReference>
<keyword evidence="3" id="KW-1185">Reference proteome</keyword>
<dbReference type="Proteomes" id="UP001054821">
    <property type="component" value="Chromosome 1"/>
</dbReference>
<name>A0AAD4ZNS7_PRUDU</name>
<evidence type="ECO:0000259" key="1">
    <source>
        <dbReference type="PROSITE" id="PS50013"/>
    </source>
</evidence>
<dbReference type="PROSITE" id="PS50013">
    <property type="entry name" value="CHROMO_2"/>
    <property type="match status" value="1"/>
</dbReference>
<dbReference type="InterPro" id="IPR000953">
    <property type="entry name" value="Chromo/chromo_shadow_dom"/>
</dbReference>
<gene>
    <name evidence="2" type="ORF">L3X38_004408</name>
</gene>
<proteinExistence type="predicted"/>
<dbReference type="InterPro" id="IPR021109">
    <property type="entry name" value="Peptidase_aspartic_dom_sf"/>
</dbReference>
<dbReference type="Pfam" id="PF08284">
    <property type="entry name" value="RVP_2"/>
    <property type="match status" value="1"/>
</dbReference>
<sequence>MVFRGCYVQVGDAVLEADLIPLDLIDLDIILGMDWLEKHHASAGYFRKEIILKSPGQLEVVFCGERRVLQSCLISAIRAKRLLKFCVGYLAHLIDDILDRKEQRLRSRSILVVEVLWRNQTVEEVTWEPEALMRTEYPYLFN</sequence>
<evidence type="ECO:0000313" key="3">
    <source>
        <dbReference type="Proteomes" id="UP001054821"/>
    </source>
</evidence>
<reference evidence="2 3" key="1">
    <citation type="journal article" date="2022" name="G3 (Bethesda)">
        <title>Whole-genome sequence and methylome profiling of the almond [Prunus dulcis (Mill.) D.A. Webb] cultivar 'Nonpareil'.</title>
        <authorList>
            <person name="D'Amico-Willman K.M."/>
            <person name="Ouma W.Z."/>
            <person name="Meulia T."/>
            <person name="Sideli G.M."/>
            <person name="Gradziel T.M."/>
            <person name="Fresnedo-Ramirez J."/>
        </authorList>
    </citation>
    <scope>NUCLEOTIDE SEQUENCE [LARGE SCALE GENOMIC DNA]</scope>
    <source>
        <strain evidence="2">Clone GOH B32 T37-40</strain>
    </source>
</reference>
<feature type="domain" description="Chromo" evidence="1">
    <location>
        <begin position="92"/>
        <end position="142"/>
    </location>
</feature>
<evidence type="ECO:0000313" key="2">
    <source>
        <dbReference type="EMBL" id="KAI5351517.1"/>
    </source>
</evidence>
<organism evidence="2 3">
    <name type="scientific">Prunus dulcis</name>
    <name type="common">Almond</name>
    <name type="synonym">Amygdalus dulcis</name>
    <dbReference type="NCBI Taxonomy" id="3755"/>
    <lineage>
        <taxon>Eukaryota</taxon>
        <taxon>Viridiplantae</taxon>
        <taxon>Streptophyta</taxon>
        <taxon>Embryophyta</taxon>
        <taxon>Tracheophyta</taxon>
        <taxon>Spermatophyta</taxon>
        <taxon>Magnoliopsida</taxon>
        <taxon>eudicotyledons</taxon>
        <taxon>Gunneridae</taxon>
        <taxon>Pentapetalae</taxon>
        <taxon>rosids</taxon>
        <taxon>fabids</taxon>
        <taxon>Rosales</taxon>
        <taxon>Rosaceae</taxon>
        <taxon>Amygdaloideae</taxon>
        <taxon>Amygdaleae</taxon>
        <taxon>Prunus</taxon>
    </lineage>
</organism>
<dbReference type="Gene3D" id="2.40.70.10">
    <property type="entry name" value="Acid Proteases"/>
    <property type="match status" value="1"/>
</dbReference>
<accession>A0AAD4ZNS7</accession>
<comment type="caution">
    <text evidence="2">The sequence shown here is derived from an EMBL/GenBank/DDBJ whole genome shotgun (WGS) entry which is preliminary data.</text>
</comment>